<evidence type="ECO:0000256" key="1">
    <source>
        <dbReference type="SAM" id="MobiDB-lite"/>
    </source>
</evidence>
<feature type="region of interest" description="Disordered" evidence="1">
    <location>
        <begin position="1"/>
        <end position="46"/>
    </location>
</feature>
<dbReference type="GO" id="GO:0000902">
    <property type="term" value="P:cell morphogenesis"/>
    <property type="evidence" value="ECO:0007669"/>
    <property type="project" value="InterPro"/>
</dbReference>
<organism evidence="5 6">
    <name type="scientific">Saccharomycodes ludwigii</name>
    <dbReference type="NCBI Taxonomy" id="36035"/>
    <lineage>
        <taxon>Eukaryota</taxon>
        <taxon>Fungi</taxon>
        <taxon>Dikarya</taxon>
        <taxon>Ascomycota</taxon>
        <taxon>Saccharomycotina</taxon>
        <taxon>Saccharomycetes</taxon>
        <taxon>Saccharomycodales</taxon>
        <taxon>Saccharomycodaceae</taxon>
        <taxon>Saccharomycodes</taxon>
    </lineage>
</organism>
<dbReference type="PANTHER" id="PTHR12295:SF30">
    <property type="entry name" value="PROTEIN FURRY"/>
    <property type="match status" value="1"/>
</dbReference>
<feature type="domain" description="Cell morphogenesis central region" evidence="4">
    <location>
        <begin position="1467"/>
        <end position="1689"/>
    </location>
</feature>
<gene>
    <name evidence="5" type="ORF">SCODWIG_01603</name>
</gene>
<feature type="compositionally biased region" description="Polar residues" evidence="1">
    <location>
        <begin position="1"/>
        <end position="18"/>
    </location>
</feature>
<proteinExistence type="predicted"/>
<evidence type="ECO:0000259" key="3">
    <source>
        <dbReference type="Pfam" id="PF14225"/>
    </source>
</evidence>
<feature type="region of interest" description="Disordered" evidence="1">
    <location>
        <begin position="2539"/>
        <end position="2593"/>
    </location>
</feature>
<dbReference type="EMBL" id="UFAJ01000215">
    <property type="protein sequence ID" value="SSD59842.1"/>
    <property type="molecule type" value="Genomic_DNA"/>
</dbReference>
<feature type="compositionally biased region" description="Basic residues" evidence="1">
    <location>
        <begin position="2553"/>
        <end position="2568"/>
    </location>
</feature>
<dbReference type="InterPro" id="IPR025614">
    <property type="entry name" value="Cell_morpho_N"/>
</dbReference>
<evidence type="ECO:0000313" key="6">
    <source>
        <dbReference type="Proteomes" id="UP000262825"/>
    </source>
</evidence>
<feature type="compositionally biased region" description="Acidic residues" evidence="1">
    <location>
        <begin position="2574"/>
        <end position="2583"/>
    </location>
</feature>
<feature type="region of interest" description="Disordered" evidence="1">
    <location>
        <begin position="160"/>
        <end position="180"/>
    </location>
</feature>
<dbReference type="GO" id="GO:0030427">
    <property type="term" value="C:site of polarized growth"/>
    <property type="evidence" value="ECO:0007669"/>
    <property type="project" value="TreeGrafter"/>
</dbReference>
<dbReference type="Pfam" id="PF14222">
    <property type="entry name" value="MOR2-PAG1_N"/>
    <property type="match status" value="1"/>
</dbReference>
<keyword evidence="6" id="KW-1185">Reference proteome</keyword>
<evidence type="ECO:0000259" key="4">
    <source>
        <dbReference type="Pfam" id="PF14228"/>
    </source>
</evidence>
<protein>
    <submittedName>
        <fullName evidence="5">Related to Cell morphogenesis protein PAG1</fullName>
    </submittedName>
</protein>
<dbReference type="SUPFAM" id="SSF48371">
    <property type="entry name" value="ARM repeat"/>
    <property type="match status" value="2"/>
</dbReference>
<dbReference type="InterPro" id="IPR025481">
    <property type="entry name" value="Cell_Morphogen_C"/>
</dbReference>
<dbReference type="Pfam" id="PF14228">
    <property type="entry name" value="MOR2-PAG1_mid"/>
    <property type="match status" value="3"/>
</dbReference>
<dbReference type="Pfam" id="PF14225">
    <property type="entry name" value="MOR2-PAG1_C"/>
    <property type="match status" value="1"/>
</dbReference>
<feature type="compositionally biased region" description="Basic and acidic residues" evidence="1">
    <location>
        <begin position="2425"/>
        <end position="2436"/>
    </location>
</feature>
<reference evidence="6" key="1">
    <citation type="submission" date="2018-06" db="EMBL/GenBank/DDBJ databases">
        <authorList>
            <person name="Guldener U."/>
        </authorList>
    </citation>
    <scope>NUCLEOTIDE SEQUENCE [LARGE SCALE GENOMIC DNA]</scope>
    <source>
        <strain evidence="6">UTAD17</strain>
    </source>
</reference>
<feature type="compositionally biased region" description="Low complexity" evidence="1">
    <location>
        <begin position="332"/>
        <end position="347"/>
    </location>
</feature>
<feature type="domain" description="Cell morphogenesis protein N-terminal" evidence="2">
    <location>
        <begin position="375"/>
        <end position="941"/>
    </location>
</feature>
<sequence>MNTQYTFPSTKPASSTLENTHDSSELSSPPPNFVAATDNNEPKQQQQTNINTITANANYSSPPDQEQNLHTNMTPTLLNTEQIYNNKIQNAQQQTVNISNDSNSNTNNAQLYPVPQGFVDQKERNHILRIDIPPPEPSNVELMNGMKNSLIVTTETMMYNENPQPQPQPQPQLEPLSTTSNASLSNIHAQVARKQLATEWKTSSEYALHILFTKFVRYSESMLNQCLKYSFHEEPQIVNIIGEGVDKEFDKIIKALGYIARTNPKPVIDAMMFWRKAKSELATKAGGAVELLMKQYKQSSQPSTPIITTTATQTNNTGIHHFYPYTRRHQSKTSTGSISSSSGNSASPFKNGFDHKQKALERQIELAKEAAFQADRKSMISIYILCRVLIEIVKQCVYTESNLELIHKLEEIVFTQLKTTDPLSVSTSIIRSSNWNSFAELLGCMSDINFVSVSDRFIASLEKVPVLISKEEEPNFQLLILGMRYLKLKNYPLERFEEGADCIKSIAKFFSKSQNIAVKLAYADVLTHLLLPLVGDLTAEVNHPDWVEAMEMIINTCTKLKHDHKSWASWFKLTVTVLCVSPQELFSVSWLSLIEDNAIKLKSKSLEERINFAVGISRLVWVYLFRCTESLNNTEKSLKRIFSLFIKPKKKDNWVTTDSALLEPLVDILVTISYQHSTLVIENILLPLLKLGFNGSSLDNVQHEKLMLTISAYKGLLLSKERPSFPSTDTRNYDLDLNIISNKASDPNSQDHEEMCSLINKLFLLLDSTIGSEIWSPENEHQRTPSTPFQHISSFGFSFNNNTNNNNTNNNIIGNNIGSSNGTASYDSLGNKSDLNVALFAIIIEVIPCCLAACNNIPFKSTIEILSRNAVHKEQVIHKTSEIALRALASKKNPYTLITWFAKYSFDFDEKTQSSYNTSYLSSTEYQDLLILYTELLECWLEQFQRSNEEAEKKEIGLDGIHLPFQDENNQDKIVTQELEYKNTCTVIEEVEGNGLFFLCSHDAGIRRLALKILRSVAKFDSAMCEKTTKMEKSHSRTSSSKFFAESGSRLIDILNTCDFSKLVPADVLSKLSTAEKSRLAKLSNKHKKGVLVRLAESDYGVDAALWMRGFPKLLNIIFKSCPITMALCRSIVCIRLIQLHEIILSISNNTHVATNPNVLPENIVSEWKLFLIVACSLLTSTNEQKMHLPVMKTHGRKKSQQIFTVHHQKIKSARSIFKMLLPLLNTKNPLVKDAIISGLSCININIFKAFLESVEKSLCNWNFESQTNQVRMEIFHILNTSSSFLKEPSINEDEWILRSLANFLQNAKKFLEDPRVQISPTFQPLRVYFSGLLCNYYKAIVGHPDIMQELFPFEARTSCFNYLMEWCGYGQYSKLCKEMYSQMLKHYHGTRDITSVATSLEFYRTKLETSSLECMVTLLQGPVTYEFNPIGDSEPIVISFDINDLLIWINSLFSSDEPNLRQYGCSALRNLLQNNVENKDLYNRVLKQCFFHSVSLDVTELYYKTICESLLKGELKMTINEDDAVTLGLYGIISENRDIRTYAIDLLSTIESELHNSSYTKVFKERIANDSKTVYKATAKEISNIFAELPTQEQRLKLYSKLCLVLELLTFDLKHDLLILLLPWVHKFVLKNSDELDTFMVLNNTVGITVMCNDIFPMEVEQLWISLGKGNSFQNLHVASDYIIKTSILSRNPEYVKVCKDIILYLSNVPGGLGVVDKLLNSLEPKFTIPNTRSVFRIPENTKYDNITDVFRLINYTGKDVHFSRAQISTIFLVNLLSLSNEAVSAKIPLLLHICLVFLDHYIPIIQESAAKILCDLIYALNPSHEKSEQTVKIIKDNSELWAYNQLVKDKKGARSPKTMDLVIKNILLIISGKSELQEEWQRIACKWATTCSVRHIACRSFQIFRSLLTFLDLNMLEEMLHRLSNTIADENPDIQGFSMQILMTFNALTAELSPEKLIDFPQLFWALCACLQTIHEQEFIEVLSSLIKFVSKIDLDSIDTVQCLIATFPSDWEGKFNGLQEIIMIGLRSCNSYELSMRFLDRLNLLKDTQIVANSNTRLLYALLANIPRFMYTFDKKEYLIEIQQGAENLIELCAMCNQPSLSRLIDSLANNKFRSKKDFISQIVSFISRNYFPDHSGTSLVFFLGLLFNSTNWIRLQVLEFLKYIFPLVDLTRPEFSGVGADLISPLLSLLLTDYDFQALEVLNCVHSIQGSKIDKDILRISMGNKEIKKNYAKIETLFYVPDDEGGWSIPKPAIAAASTRHNVHAVYSTCHIKTSSNIGGNTNGGVPSNNTVTILDHNNYTTTPTDNITNNNNSASVVVPNTTTLIDNANVVMANEVAGTNVPYVFQDTYTDDYRNTNEQKRPQQHIPSTENVIASGEQRLQITADTDKLLQQPQKQHQQEVATDTLKIKDEQGRNMQYREITRKAEEEKEQQQQQQEEEEEKEEEEEEEEEYYRMYNNMILFDEEEAAAVVTTSIEEDEIDSDYGDNHISYIRHKLSNTDINAASENNISDNRYTINNNTNKILDNTVGLTMREEKILKPGNSNRANRDKKKRKSRKGGISKRGRSEEEREIEVEYYDNESIVGNEDPDASLSHMWAELDNLDAFFTKDSSEFWSKPSNDFKGL</sequence>
<feature type="domain" description="Cell morphogenesis protein C-terminal" evidence="3">
    <location>
        <begin position="1963"/>
        <end position="2213"/>
    </location>
</feature>
<feature type="region of interest" description="Disordered" evidence="1">
    <location>
        <begin position="2394"/>
        <end position="2456"/>
    </location>
</feature>
<dbReference type="InterPro" id="IPR016024">
    <property type="entry name" value="ARM-type_fold"/>
</dbReference>
<name>A0A376B5D8_9ASCO</name>
<dbReference type="Proteomes" id="UP000262825">
    <property type="component" value="Unassembled WGS sequence"/>
</dbReference>
<dbReference type="PANTHER" id="PTHR12295">
    <property type="entry name" value="FURRY-RELATED"/>
    <property type="match status" value="1"/>
</dbReference>
<feature type="domain" description="Cell morphogenesis central region" evidence="4">
    <location>
        <begin position="1760"/>
        <end position="1926"/>
    </location>
</feature>
<feature type="domain" description="Cell morphogenesis central region" evidence="4">
    <location>
        <begin position="990"/>
        <end position="1186"/>
    </location>
</feature>
<feature type="region of interest" description="Disordered" evidence="1">
    <location>
        <begin position="328"/>
        <end position="352"/>
    </location>
</feature>
<evidence type="ECO:0000259" key="2">
    <source>
        <dbReference type="Pfam" id="PF14222"/>
    </source>
</evidence>
<evidence type="ECO:0000313" key="5">
    <source>
        <dbReference type="EMBL" id="SSD59842.1"/>
    </source>
</evidence>
<accession>A0A376B5D8</accession>
<dbReference type="GO" id="GO:0005938">
    <property type="term" value="C:cell cortex"/>
    <property type="evidence" value="ECO:0007669"/>
    <property type="project" value="TreeGrafter"/>
</dbReference>
<dbReference type="InterPro" id="IPR039867">
    <property type="entry name" value="Furry/Tao3/Mor2"/>
</dbReference>
<dbReference type="InterPro" id="IPR029473">
    <property type="entry name" value="MOR2-PAG1_mid"/>
</dbReference>
<dbReference type="VEuPathDB" id="FungiDB:SCODWIG_01603"/>
<feature type="compositionally biased region" description="Acidic residues" evidence="1">
    <location>
        <begin position="2441"/>
        <end position="2456"/>
    </location>
</feature>